<dbReference type="Gene3D" id="2.60.200.30">
    <property type="entry name" value="Probable inorganic polyphosphate/atp-NAD kinase, domain 2"/>
    <property type="match status" value="1"/>
</dbReference>
<evidence type="ECO:0000256" key="4">
    <source>
        <dbReference type="ARBA" id="ARBA00022777"/>
    </source>
</evidence>
<organism evidence="10 11">
    <name type="scientific">Candidatus Pseudogracilibacillus intestinigallinarum</name>
    <dbReference type="NCBI Taxonomy" id="2838742"/>
    <lineage>
        <taxon>Bacteria</taxon>
        <taxon>Bacillati</taxon>
        <taxon>Bacillota</taxon>
        <taxon>Bacilli</taxon>
        <taxon>Bacillales</taxon>
        <taxon>Bacillaceae</taxon>
        <taxon>Pseudogracilibacillus</taxon>
    </lineage>
</organism>
<dbReference type="HAMAP" id="MF_00361">
    <property type="entry name" value="NAD_kinase"/>
    <property type="match status" value="1"/>
</dbReference>
<dbReference type="InterPro" id="IPR017438">
    <property type="entry name" value="ATP-NAD_kinase_N"/>
</dbReference>
<dbReference type="Gene3D" id="3.40.50.10330">
    <property type="entry name" value="Probable inorganic polyphosphate/atp-NAD kinase, domain 1"/>
    <property type="match status" value="1"/>
</dbReference>
<dbReference type="InterPro" id="IPR016064">
    <property type="entry name" value="NAD/diacylglycerol_kinase_sf"/>
</dbReference>
<dbReference type="GO" id="GO:0006741">
    <property type="term" value="P:NADP+ biosynthetic process"/>
    <property type="evidence" value="ECO:0007669"/>
    <property type="project" value="UniProtKB-UniRule"/>
</dbReference>
<dbReference type="PANTHER" id="PTHR20275:SF0">
    <property type="entry name" value="NAD KINASE"/>
    <property type="match status" value="1"/>
</dbReference>
<evidence type="ECO:0000313" key="10">
    <source>
        <dbReference type="EMBL" id="HIV75821.1"/>
    </source>
</evidence>
<keyword evidence="2 9" id="KW-0808">Transferase</keyword>
<proteinExistence type="inferred from homology"/>
<feature type="active site" description="Proton acceptor" evidence="9">
    <location>
        <position position="45"/>
    </location>
</feature>
<keyword evidence="3 9" id="KW-0547">Nucleotide-binding</keyword>
<dbReference type="Pfam" id="PF01513">
    <property type="entry name" value="NAD_kinase"/>
    <property type="match status" value="1"/>
</dbReference>
<accession>A0A9D1TKQ7</accession>
<comment type="cofactor">
    <cofactor evidence="9">
        <name>a divalent metal cation</name>
        <dbReference type="ChEBI" id="CHEBI:60240"/>
    </cofactor>
</comment>
<dbReference type="SUPFAM" id="SSF111331">
    <property type="entry name" value="NAD kinase/diacylglycerol kinase-like"/>
    <property type="match status" value="1"/>
</dbReference>
<evidence type="ECO:0000256" key="9">
    <source>
        <dbReference type="HAMAP-Rule" id="MF_00361"/>
    </source>
</evidence>
<gene>
    <name evidence="9" type="primary">nadK</name>
    <name evidence="10" type="ORF">H9895_12160</name>
</gene>
<keyword evidence="7 9" id="KW-0520">NAD</keyword>
<evidence type="ECO:0000256" key="3">
    <source>
        <dbReference type="ARBA" id="ARBA00022741"/>
    </source>
</evidence>
<comment type="caution">
    <text evidence="9">Lacks conserved residue(s) required for the propagation of feature annotation.</text>
</comment>
<dbReference type="GO" id="GO:0051287">
    <property type="term" value="F:NAD binding"/>
    <property type="evidence" value="ECO:0007669"/>
    <property type="project" value="UniProtKB-ARBA"/>
</dbReference>
<keyword evidence="5 9" id="KW-0067">ATP-binding</keyword>
<feature type="binding site" evidence="9">
    <location>
        <begin position="45"/>
        <end position="46"/>
    </location>
    <ligand>
        <name>NAD(+)</name>
        <dbReference type="ChEBI" id="CHEBI:57540"/>
    </ligand>
</feature>
<evidence type="ECO:0000256" key="7">
    <source>
        <dbReference type="ARBA" id="ARBA00023027"/>
    </source>
</evidence>
<dbReference type="AlphaFoldDB" id="A0A9D1TKQ7"/>
<dbReference type="InterPro" id="IPR002504">
    <property type="entry name" value="NADK"/>
</dbReference>
<keyword evidence="1 9" id="KW-0963">Cytoplasm</keyword>
<keyword evidence="6 9" id="KW-0521">NADP</keyword>
<evidence type="ECO:0000313" key="11">
    <source>
        <dbReference type="Proteomes" id="UP000823937"/>
    </source>
</evidence>
<feature type="binding site" evidence="9">
    <location>
        <position position="148"/>
    </location>
    <ligand>
        <name>NAD(+)</name>
        <dbReference type="ChEBI" id="CHEBI:57540"/>
    </ligand>
</feature>
<comment type="catalytic activity">
    <reaction evidence="8 9">
        <text>NAD(+) + ATP = ADP + NADP(+) + H(+)</text>
        <dbReference type="Rhea" id="RHEA:18629"/>
        <dbReference type="ChEBI" id="CHEBI:15378"/>
        <dbReference type="ChEBI" id="CHEBI:30616"/>
        <dbReference type="ChEBI" id="CHEBI:57540"/>
        <dbReference type="ChEBI" id="CHEBI:58349"/>
        <dbReference type="ChEBI" id="CHEBI:456216"/>
        <dbReference type="EC" id="2.7.1.23"/>
    </reaction>
</comment>
<protein>
    <recommendedName>
        <fullName evidence="9">NAD kinase</fullName>
        <ecNumber evidence="9">2.7.1.23</ecNumber>
    </recommendedName>
    <alternativeName>
        <fullName evidence="9">ATP-dependent NAD kinase</fullName>
    </alternativeName>
</protein>
<dbReference type="Proteomes" id="UP000823937">
    <property type="component" value="Unassembled WGS sequence"/>
</dbReference>
<evidence type="ECO:0000256" key="6">
    <source>
        <dbReference type="ARBA" id="ARBA00022857"/>
    </source>
</evidence>
<dbReference type="FunFam" id="2.60.200.30:FF:000002">
    <property type="entry name" value="NAD kinase"/>
    <property type="match status" value="1"/>
</dbReference>
<dbReference type="PANTHER" id="PTHR20275">
    <property type="entry name" value="NAD KINASE"/>
    <property type="match status" value="1"/>
</dbReference>
<name>A0A9D1TKQ7_9BACI</name>
<evidence type="ECO:0000256" key="2">
    <source>
        <dbReference type="ARBA" id="ARBA00022679"/>
    </source>
</evidence>
<comment type="subcellular location">
    <subcellularLocation>
        <location evidence="9">Cytoplasm</location>
    </subcellularLocation>
</comment>
<dbReference type="GO" id="GO:0005737">
    <property type="term" value="C:cytoplasm"/>
    <property type="evidence" value="ECO:0007669"/>
    <property type="project" value="UniProtKB-SubCell"/>
</dbReference>
<dbReference type="EMBL" id="DXHX01000172">
    <property type="protein sequence ID" value="HIV75821.1"/>
    <property type="molecule type" value="Genomic_DNA"/>
</dbReference>
<keyword evidence="4 9" id="KW-0418">Kinase</keyword>
<dbReference type="InterPro" id="IPR017437">
    <property type="entry name" value="ATP-NAD_kinase_PpnK-typ_C"/>
</dbReference>
<reference evidence="10" key="2">
    <citation type="submission" date="2021-04" db="EMBL/GenBank/DDBJ databases">
        <authorList>
            <person name="Gilroy R."/>
        </authorList>
    </citation>
    <scope>NUCLEOTIDE SEQUENCE</scope>
    <source>
        <strain evidence="10">CHK169-2315</strain>
    </source>
</reference>
<comment type="function">
    <text evidence="9">Involved in the regulation of the intracellular balance of NAD and NADP, and is a key enzyme in the biosynthesis of NADP. Catalyzes specifically the phosphorylation on 2'-hydroxyl of the adenosine moiety of NAD to yield NADP.</text>
</comment>
<dbReference type="EC" id="2.7.1.23" evidence="9"/>
<feature type="binding site" evidence="9">
    <location>
        <position position="150"/>
    </location>
    <ligand>
        <name>NAD(+)</name>
        <dbReference type="ChEBI" id="CHEBI:57540"/>
    </ligand>
</feature>
<evidence type="ECO:0000256" key="5">
    <source>
        <dbReference type="ARBA" id="ARBA00022840"/>
    </source>
</evidence>
<evidence type="ECO:0000256" key="1">
    <source>
        <dbReference type="ARBA" id="ARBA00022490"/>
    </source>
</evidence>
<dbReference type="Pfam" id="PF20143">
    <property type="entry name" value="NAD_kinase_C"/>
    <property type="match status" value="1"/>
</dbReference>
<reference evidence="10" key="1">
    <citation type="journal article" date="2021" name="PeerJ">
        <title>Extensive microbial diversity within the chicken gut microbiome revealed by metagenomics and culture.</title>
        <authorList>
            <person name="Gilroy R."/>
            <person name="Ravi A."/>
            <person name="Getino M."/>
            <person name="Pursley I."/>
            <person name="Horton D.L."/>
            <person name="Alikhan N.F."/>
            <person name="Baker D."/>
            <person name="Gharbi K."/>
            <person name="Hall N."/>
            <person name="Watson M."/>
            <person name="Adriaenssens E.M."/>
            <person name="Foster-Nyarko E."/>
            <person name="Jarju S."/>
            <person name="Secka A."/>
            <person name="Antonio M."/>
            <person name="Oren A."/>
            <person name="Chaudhuri R.R."/>
            <person name="La Ragione R."/>
            <person name="Hildebrand F."/>
            <person name="Pallen M.J."/>
        </authorList>
    </citation>
    <scope>NUCLEOTIDE SEQUENCE</scope>
    <source>
        <strain evidence="10">CHK169-2315</strain>
    </source>
</reference>
<comment type="caution">
    <text evidence="10">The sequence shown here is derived from an EMBL/GenBank/DDBJ whole genome shotgun (WGS) entry which is preliminary data.</text>
</comment>
<dbReference type="NCBIfam" id="NF003424">
    <property type="entry name" value="PRK04885.1"/>
    <property type="match status" value="1"/>
</dbReference>
<sequence length="269" mass="30693">MKFAIVSRGDERSNKITAKMKQYLIDFDLTYNEESPDLVISIGGDGTFLEAFRRYVDKLETTAFLGVHTGHLGFYTDWTSEEIEKLVIEIAKTPFHVVEYPLLEVIIRFEGEEKPHRILALNETTIKTVEGSVVFDVQIRGEHFETFRGDGLCISTPSGSTAYNKALGGAILHPSLEAIQVAEIASINNRVFRTIGSPLILPKHHTILLKPLQKNSFIIAIDHLTESYSNVRSIQCRVAKERVRFVRYRPFPFWNRVRDSFVTEIKTFD</sequence>
<comment type="similarity">
    <text evidence="9">Belongs to the NAD kinase family.</text>
</comment>
<dbReference type="GO" id="GO:0003951">
    <property type="term" value="F:NAD+ kinase activity"/>
    <property type="evidence" value="ECO:0007669"/>
    <property type="project" value="UniProtKB-UniRule"/>
</dbReference>
<dbReference type="GO" id="GO:0046872">
    <property type="term" value="F:metal ion binding"/>
    <property type="evidence" value="ECO:0007669"/>
    <property type="project" value="UniProtKB-UniRule"/>
</dbReference>
<dbReference type="GO" id="GO:0019674">
    <property type="term" value="P:NAD+ metabolic process"/>
    <property type="evidence" value="ECO:0007669"/>
    <property type="project" value="InterPro"/>
</dbReference>
<dbReference type="GO" id="GO:0005524">
    <property type="term" value="F:ATP binding"/>
    <property type="evidence" value="ECO:0007669"/>
    <property type="project" value="UniProtKB-KW"/>
</dbReference>
<feature type="binding site" evidence="9">
    <location>
        <begin position="122"/>
        <end position="123"/>
    </location>
    <ligand>
        <name>NAD(+)</name>
        <dbReference type="ChEBI" id="CHEBI:57540"/>
    </ligand>
</feature>
<evidence type="ECO:0000256" key="8">
    <source>
        <dbReference type="ARBA" id="ARBA00047925"/>
    </source>
</evidence>
<feature type="binding site" evidence="9">
    <location>
        <position position="185"/>
    </location>
    <ligand>
        <name>NAD(+)</name>
        <dbReference type="ChEBI" id="CHEBI:57540"/>
    </ligand>
</feature>